<comment type="caution">
    <text evidence="7">The sequence shown here is derived from an EMBL/GenBank/DDBJ whole genome shotgun (WGS) entry which is preliminary data.</text>
</comment>
<dbReference type="GO" id="GO:0003677">
    <property type="term" value="F:DNA binding"/>
    <property type="evidence" value="ECO:0007669"/>
    <property type="project" value="UniProtKB-KW"/>
</dbReference>
<comment type="subcellular location">
    <subcellularLocation>
        <location evidence="1">Nucleus</location>
    </subcellularLocation>
</comment>
<dbReference type="Gene3D" id="1.10.10.60">
    <property type="entry name" value="Homeodomain-like"/>
    <property type="match status" value="1"/>
</dbReference>
<keyword evidence="4" id="KW-0539">Nucleus</keyword>
<dbReference type="SUPFAM" id="SSF46689">
    <property type="entry name" value="Homeodomain-like"/>
    <property type="match status" value="1"/>
</dbReference>
<evidence type="ECO:0000256" key="4">
    <source>
        <dbReference type="ARBA" id="ARBA00023242"/>
    </source>
</evidence>
<dbReference type="PROSITE" id="PS51294">
    <property type="entry name" value="HTH_MYB"/>
    <property type="match status" value="1"/>
</dbReference>
<feature type="compositionally biased region" description="Basic residues" evidence="5">
    <location>
        <begin position="223"/>
        <end position="233"/>
    </location>
</feature>
<dbReference type="InterPro" id="IPR044787">
    <property type="entry name" value="HHO5-like"/>
</dbReference>
<accession>A0A9R1WC97</accession>
<keyword evidence="8" id="KW-1185">Reference proteome</keyword>
<dbReference type="GO" id="GO:0003700">
    <property type="term" value="F:DNA-binding transcription factor activity"/>
    <property type="evidence" value="ECO:0007669"/>
    <property type="project" value="InterPro"/>
</dbReference>
<dbReference type="PANTHER" id="PTHR31003">
    <property type="entry name" value="MYB FAMILY TRANSCRIPTION FACTOR"/>
    <property type="match status" value="1"/>
</dbReference>
<dbReference type="PANTHER" id="PTHR31003:SF30">
    <property type="entry name" value="MYB DOMAIN, PLANT, HOMEODOMAIN-LIKE PROTEIN-RELATED"/>
    <property type="match status" value="1"/>
</dbReference>
<reference evidence="7 8" key="1">
    <citation type="journal article" date="2017" name="Nat. Commun.">
        <title>Genome assembly with in vitro proximity ligation data and whole-genome triplication in lettuce.</title>
        <authorList>
            <person name="Reyes-Chin-Wo S."/>
            <person name="Wang Z."/>
            <person name="Yang X."/>
            <person name="Kozik A."/>
            <person name="Arikit S."/>
            <person name="Song C."/>
            <person name="Xia L."/>
            <person name="Froenicke L."/>
            <person name="Lavelle D.O."/>
            <person name="Truco M.J."/>
            <person name="Xia R."/>
            <person name="Zhu S."/>
            <person name="Xu C."/>
            <person name="Xu H."/>
            <person name="Xu X."/>
            <person name="Cox K."/>
            <person name="Korf I."/>
            <person name="Meyers B.C."/>
            <person name="Michelmore R.W."/>
        </authorList>
    </citation>
    <scope>NUCLEOTIDE SEQUENCE [LARGE SCALE GENOMIC DNA]</scope>
    <source>
        <strain evidence="8">cv. Salinas</strain>
        <tissue evidence="7">Seedlings</tissue>
    </source>
</reference>
<dbReference type="InterPro" id="IPR017930">
    <property type="entry name" value="Myb_dom"/>
</dbReference>
<evidence type="ECO:0000256" key="2">
    <source>
        <dbReference type="ARBA" id="ARBA00023015"/>
    </source>
</evidence>
<dbReference type="Proteomes" id="UP000235145">
    <property type="component" value="Unassembled WGS sequence"/>
</dbReference>
<dbReference type="EMBL" id="NBSK02000002">
    <property type="protein sequence ID" value="KAJ0222556.1"/>
    <property type="molecule type" value="Genomic_DNA"/>
</dbReference>
<proteinExistence type="predicted"/>
<dbReference type="InterPro" id="IPR009057">
    <property type="entry name" value="Homeodomain-like_sf"/>
</dbReference>
<organism evidence="7 8">
    <name type="scientific">Lactuca sativa</name>
    <name type="common">Garden lettuce</name>
    <dbReference type="NCBI Taxonomy" id="4236"/>
    <lineage>
        <taxon>Eukaryota</taxon>
        <taxon>Viridiplantae</taxon>
        <taxon>Streptophyta</taxon>
        <taxon>Embryophyta</taxon>
        <taxon>Tracheophyta</taxon>
        <taxon>Spermatophyta</taxon>
        <taxon>Magnoliopsida</taxon>
        <taxon>eudicotyledons</taxon>
        <taxon>Gunneridae</taxon>
        <taxon>Pentapetalae</taxon>
        <taxon>asterids</taxon>
        <taxon>campanulids</taxon>
        <taxon>Asterales</taxon>
        <taxon>Asteraceae</taxon>
        <taxon>Cichorioideae</taxon>
        <taxon>Cichorieae</taxon>
        <taxon>Lactucinae</taxon>
        <taxon>Lactuca</taxon>
    </lineage>
</organism>
<protein>
    <recommendedName>
        <fullName evidence="6">HTH myb-type domain-containing protein</fullName>
    </recommendedName>
</protein>
<keyword evidence="3" id="KW-0804">Transcription</keyword>
<dbReference type="Pfam" id="PF00249">
    <property type="entry name" value="Myb_DNA-binding"/>
    <property type="match status" value="1"/>
</dbReference>
<sequence>MEAIITLKEETIVLKKSSNPEPVLEEFIPLKNTSDEDAKLKIIMRWRQEELVEHHSALEQSKSKHKSNLNLETKINSSNYQKGKLKGYMIDRRTDEEDDGMIGDPYPTKAFIPYKGICGFTLVEEDKEESPIPGLSLITPGIKNPVRGNLLLTKTISNSRLLPCSSPNAQQKSRKQIRCWSTELHRRFVNALQQLGGSQTATPKQIRELMQVDGLTNDEVKSHLQKSRLHTRRLPPSSNTSSANQSGVVLGGLWMGSQDSYVE</sequence>
<dbReference type="GO" id="GO:0005634">
    <property type="term" value="C:nucleus"/>
    <property type="evidence" value="ECO:0007669"/>
    <property type="project" value="UniProtKB-SubCell"/>
</dbReference>
<feature type="region of interest" description="Disordered" evidence="5">
    <location>
        <begin position="221"/>
        <end position="246"/>
    </location>
</feature>
<dbReference type="AlphaFoldDB" id="A0A9R1WC97"/>
<evidence type="ECO:0000259" key="6">
    <source>
        <dbReference type="PROSITE" id="PS51294"/>
    </source>
</evidence>
<evidence type="ECO:0000313" key="8">
    <source>
        <dbReference type="Proteomes" id="UP000235145"/>
    </source>
</evidence>
<dbReference type="InterPro" id="IPR001005">
    <property type="entry name" value="SANT/Myb"/>
</dbReference>
<feature type="compositionally biased region" description="Polar residues" evidence="5">
    <location>
        <begin position="236"/>
        <end position="246"/>
    </location>
</feature>
<gene>
    <name evidence="7" type="ORF">LSAT_V11C200083990</name>
</gene>
<keyword evidence="2" id="KW-0805">Transcription regulation</keyword>
<dbReference type="FunFam" id="1.10.10.60:FF:000007">
    <property type="entry name" value="Two-component response regulator"/>
    <property type="match status" value="1"/>
</dbReference>
<feature type="domain" description="HTH myb-type" evidence="6">
    <location>
        <begin position="172"/>
        <end position="232"/>
    </location>
</feature>
<dbReference type="NCBIfam" id="TIGR01557">
    <property type="entry name" value="myb_SHAQKYF"/>
    <property type="match status" value="1"/>
</dbReference>
<evidence type="ECO:0000256" key="1">
    <source>
        <dbReference type="ARBA" id="ARBA00004123"/>
    </source>
</evidence>
<dbReference type="InterPro" id="IPR006447">
    <property type="entry name" value="Myb_dom_plants"/>
</dbReference>
<evidence type="ECO:0000256" key="5">
    <source>
        <dbReference type="SAM" id="MobiDB-lite"/>
    </source>
</evidence>
<name>A0A9R1WC97_LACSA</name>
<evidence type="ECO:0000313" key="7">
    <source>
        <dbReference type="EMBL" id="KAJ0222556.1"/>
    </source>
</evidence>
<evidence type="ECO:0000256" key="3">
    <source>
        <dbReference type="ARBA" id="ARBA00023163"/>
    </source>
</evidence>